<dbReference type="InterPro" id="IPR007055">
    <property type="entry name" value="BON_dom"/>
</dbReference>
<dbReference type="OrthoDB" id="680465at2"/>
<reference evidence="4" key="1">
    <citation type="submission" date="2018-05" db="EMBL/GenBank/DDBJ databases">
        <authorList>
            <person name="Li X."/>
        </authorList>
    </citation>
    <scope>NUCLEOTIDE SEQUENCE [LARGE SCALE GENOMIC DNA]</scope>
    <source>
        <strain evidence="4">LX32</strain>
    </source>
</reference>
<comment type="caution">
    <text evidence="3">The sequence shown here is derived from an EMBL/GenBank/DDBJ whole genome shotgun (WGS) entry which is preliminary data.</text>
</comment>
<feature type="compositionally biased region" description="Basic and acidic residues" evidence="1">
    <location>
        <begin position="274"/>
        <end position="302"/>
    </location>
</feature>
<feature type="compositionally biased region" description="Basic and acidic residues" evidence="1">
    <location>
        <begin position="318"/>
        <end position="336"/>
    </location>
</feature>
<feature type="compositionally biased region" description="Gly residues" evidence="1">
    <location>
        <begin position="171"/>
        <end position="181"/>
    </location>
</feature>
<name>A0A328ANR4_9CAUL</name>
<gene>
    <name evidence="3" type="ORF">DJ017_11575</name>
</gene>
<dbReference type="PROSITE" id="PS50914">
    <property type="entry name" value="BON"/>
    <property type="match status" value="1"/>
</dbReference>
<evidence type="ECO:0000313" key="4">
    <source>
        <dbReference type="Proteomes" id="UP000249254"/>
    </source>
</evidence>
<feature type="compositionally biased region" description="Gly residues" evidence="1">
    <location>
        <begin position="81"/>
        <end position="101"/>
    </location>
</feature>
<dbReference type="EMBL" id="QFYQ01000001">
    <property type="protein sequence ID" value="RAK55114.1"/>
    <property type="molecule type" value="Genomic_DNA"/>
</dbReference>
<feature type="region of interest" description="Disordered" evidence="1">
    <location>
        <begin position="411"/>
        <end position="507"/>
    </location>
</feature>
<feature type="compositionally biased region" description="Basic and acidic residues" evidence="1">
    <location>
        <begin position="344"/>
        <end position="357"/>
    </location>
</feature>
<evidence type="ECO:0000259" key="2">
    <source>
        <dbReference type="PROSITE" id="PS50914"/>
    </source>
</evidence>
<dbReference type="InterPro" id="IPR014004">
    <property type="entry name" value="Transpt-assoc_nodulatn_dom_bac"/>
</dbReference>
<feature type="compositionally biased region" description="Basic and acidic residues" evidence="1">
    <location>
        <begin position="1"/>
        <end position="41"/>
    </location>
</feature>
<dbReference type="InterPro" id="IPR051686">
    <property type="entry name" value="Lipoprotein_DolP"/>
</dbReference>
<dbReference type="PANTHER" id="PTHR34606:SF15">
    <property type="entry name" value="BON DOMAIN-CONTAINING PROTEIN"/>
    <property type="match status" value="1"/>
</dbReference>
<dbReference type="PANTHER" id="PTHR34606">
    <property type="entry name" value="BON DOMAIN-CONTAINING PROTEIN"/>
    <property type="match status" value="1"/>
</dbReference>
<keyword evidence="4" id="KW-1185">Reference proteome</keyword>
<dbReference type="AlphaFoldDB" id="A0A328ANR4"/>
<dbReference type="Proteomes" id="UP000249254">
    <property type="component" value="Unassembled WGS sequence"/>
</dbReference>
<sequence>MADRWMDDRDRRMRERDWRRSEDMNRGGEGRYARGEDRSFGSDDEDERYYGGSGQGRDRVFGERDSGTSYGGEDFGRGSPRSGGGAYGAGGSYGGGESYGRGEGRFSSGRGSAYGGRSMSGGGRTGSGRGGWQDRDYGGVSPAMEHGEYDAERQAERYDQNHGGRSRSMSGGQGGGQGGRFYGDAGREAIYREEWSQGRRDYGAAPRGYDADREDHRRGRFAEDYSGGMFGGGDMTSGRQASGTWSGGTGGYDYERGYGDGGRGYSEARSGGGMERRDREDRNDRGERWEQRGREMGQDTGDFFRRAGERVASWFGGGEHESDRYGRDRDRDRDYRGMGPKGYKRADERISDEAHERLTEDPYVDASNISVSVSGGEVTLSGTVESREAKHRAERCVEDVSGVNHVQNNLRVDRGNALTNPGSGFGDSVLDHQMRGETGAGEKLSGNALAGSGSSAVGGSDASKTSGASADTGSSSASGASTGASTGTTGAAGRTGGATSTDAGKSR</sequence>
<feature type="compositionally biased region" description="Basic and acidic residues" evidence="1">
    <location>
        <begin position="209"/>
        <end position="223"/>
    </location>
</feature>
<feature type="domain" description="BON" evidence="2">
    <location>
        <begin position="346"/>
        <end position="414"/>
    </location>
</feature>
<feature type="compositionally biased region" description="Basic and acidic residues" evidence="1">
    <location>
        <begin position="56"/>
        <end position="66"/>
    </location>
</feature>
<feature type="compositionally biased region" description="Basic and acidic residues" evidence="1">
    <location>
        <begin position="145"/>
        <end position="162"/>
    </location>
</feature>
<accession>A0A328ANR4</accession>
<feature type="region of interest" description="Disordered" evidence="1">
    <location>
        <begin position="1"/>
        <end position="302"/>
    </location>
</feature>
<evidence type="ECO:0000256" key="1">
    <source>
        <dbReference type="SAM" id="MobiDB-lite"/>
    </source>
</evidence>
<protein>
    <recommendedName>
        <fullName evidence="2">BON domain-containing protein</fullName>
    </recommendedName>
</protein>
<evidence type="ECO:0000313" key="3">
    <source>
        <dbReference type="EMBL" id="RAK55114.1"/>
    </source>
</evidence>
<dbReference type="RefSeq" id="WP_111528862.1">
    <property type="nucleotide sequence ID" value="NZ_QFYQ01000001.1"/>
</dbReference>
<dbReference type="Gene3D" id="3.30.1340.30">
    <property type="match status" value="1"/>
</dbReference>
<feature type="region of interest" description="Disordered" evidence="1">
    <location>
        <begin position="316"/>
        <end position="357"/>
    </location>
</feature>
<proteinExistence type="predicted"/>
<feature type="compositionally biased region" description="Gly residues" evidence="1">
    <location>
        <begin position="112"/>
        <end position="131"/>
    </location>
</feature>
<feature type="compositionally biased region" description="Low complexity" evidence="1">
    <location>
        <begin position="445"/>
        <end position="507"/>
    </location>
</feature>
<organism evidence="3 4">
    <name type="scientific">Phenylobacterium soli</name>
    <dbReference type="NCBI Taxonomy" id="2170551"/>
    <lineage>
        <taxon>Bacteria</taxon>
        <taxon>Pseudomonadati</taxon>
        <taxon>Pseudomonadota</taxon>
        <taxon>Alphaproteobacteria</taxon>
        <taxon>Caulobacterales</taxon>
        <taxon>Caulobacteraceae</taxon>
        <taxon>Phenylobacterium</taxon>
    </lineage>
</organism>
<feature type="compositionally biased region" description="Basic and acidic residues" evidence="1">
    <location>
        <begin position="185"/>
        <end position="202"/>
    </location>
</feature>
<dbReference type="SMART" id="SM00749">
    <property type="entry name" value="BON"/>
    <property type="match status" value="1"/>
</dbReference>
<dbReference type="Pfam" id="PF04972">
    <property type="entry name" value="BON"/>
    <property type="match status" value="1"/>
</dbReference>